<feature type="chain" id="PRO_5002537227" description="Fibronectin type-III domain-containing protein" evidence="1">
    <location>
        <begin position="25"/>
        <end position="682"/>
    </location>
</feature>
<organism evidence="3 4">
    <name type="scientific">Candidatus Woesebacteria bacterium GW2011_GWB1_43_14</name>
    <dbReference type="NCBI Taxonomy" id="1618578"/>
    <lineage>
        <taxon>Bacteria</taxon>
        <taxon>Candidatus Woeseibacteriota</taxon>
    </lineage>
</organism>
<dbReference type="PROSITE" id="PS50853">
    <property type="entry name" value="FN3"/>
    <property type="match status" value="1"/>
</dbReference>
<dbReference type="GO" id="GO:0046872">
    <property type="term" value="F:metal ion binding"/>
    <property type="evidence" value="ECO:0007669"/>
    <property type="project" value="InterPro"/>
</dbReference>
<dbReference type="GO" id="GO:0003993">
    <property type="term" value="F:acid phosphatase activity"/>
    <property type="evidence" value="ECO:0007669"/>
    <property type="project" value="InterPro"/>
</dbReference>
<gene>
    <name evidence="3" type="ORF">UV74_C0013G0573</name>
</gene>
<evidence type="ECO:0000313" key="4">
    <source>
        <dbReference type="Proteomes" id="UP000034090"/>
    </source>
</evidence>
<reference evidence="3 4" key="1">
    <citation type="journal article" date="2015" name="Nature">
        <title>rRNA introns, odd ribosomes, and small enigmatic genomes across a large radiation of phyla.</title>
        <authorList>
            <person name="Brown C.T."/>
            <person name="Hug L.A."/>
            <person name="Thomas B.C."/>
            <person name="Sharon I."/>
            <person name="Castelle C.J."/>
            <person name="Singh A."/>
            <person name="Wilkins M.J."/>
            <person name="Williams K.H."/>
            <person name="Banfield J.F."/>
        </authorList>
    </citation>
    <scope>NUCLEOTIDE SEQUENCE [LARGE SCALE GENOMIC DNA]</scope>
</reference>
<feature type="domain" description="Fibronectin type-III" evidence="2">
    <location>
        <begin position="595"/>
        <end position="682"/>
    </location>
</feature>
<dbReference type="InterPro" id="IPR003961">
    <property type="entry name" value="FN3_dom"/>
</dbReference>
<name>A0A0G1FQY9_9BACT</name>
<evidence type="ECO:0000259" key="2">
    <source>
        <dbReference type="PROSITE" id="PS50853"/>
    </source>
</evidence>
<dbReference type="SMART" id="SM00060">
    <property type="entry name" value="FN3"/>
    <property type="match status" value="1"/>
</dbReference>
<evidence type="ECO:0000313" key="3">
    <source>
        <dbReference type="EMBL" id="KKS97451.1"/>
    </source>
</evidence>
<accession>A0A0G1FQY9</accession>
<dbReference type="Proteomes" id="UP000034090">
    <property type="component" value="Unassembled WGS sequence"/>
</dbReference>
<dbReference type="InterPro" id="IPR013783">
    <property type="entry name" value="Ig-like_fold"/>
</dbReference>
<dbReference type="SUPFAM" id="SSF49363">
    <property type="entry name" value="Purple acid phosphatase, N-terminal domain"/>
    <property type="match status" value="1"/>
</dbReference>
<protein>
    <recommendedName>
        <fullName evidence="2">Fibronectin type-III domain-containing protein</fullName>
    </recommendedName>
</protein>
<dbReference type="CDD" id="cd00063">
    <property type="entry name" value="FN3"/>
    <property type="match status" value="1"/>
</dbReference>
<dbReference type="AlphaFoldDB" id="A0A0G1FQY9"/>
<dbReference type="EMBL" id="LCFQ01000013">
    <property type="protein sequence ID" value="KKS97451.1"/>
    <property type="molecule type" value="Genomic_DNA"/>
</dbReference>
<dbReference type="Gene3D" id="2.60.40.10">
    <property type="entry name" value="Immunoglobulins"/>
    <property type="match status" value="2"/>
</dbReference>
<dbReference type="InterPro" id="IPR008963">
    <property type="entry name" value="Purple_acid_Pase-like_N"/>
</dbReference>
<keyword evidence="1" id="KW-0732">Signal</keyword>
<evidence type="ECO:0000256" key="1">
    <source>
        <dbReference type="SAM" id="SignalP"/>
    </source>
</evidence>
<proteinExistence type="predicted"/>
<comment type="caution">
    <text evidence="3">The sequence shown here is derived from an EMBL/GenBank/DDBJ whole genome shotgun (WGS) entry which is preliminary data.</text>
</comment>
<feature type="signal peptide" evidence="1">
    <location>
        <begin position="1"/>
        <end position="24"/>
    </location>
</feature>
<sequence length="682" mass="74413">MAKIIFALLVGILLLVQSSGMALATAVSITGKAKVLNTDNSYLDFTSYNSSVTVDDATGNFSGYAFLEDVGWADFGESDNPSGPVDLDLSTGAVSGKAYVANTGAYLDFTNYNSSVALSLGSNNFSGYVFSEDVGWIDFTDTGVATATSLPDWFSLDNPGHESYTNSERPTFKWKGATDNSSLSKYSLEADNGDTNDFSIDNIPVSGTIENVQDRYLIHYDGFSDSDNTNDYISVYTKSSSVWNSDSNDGKLKEGKRSWTIKAHDSSGSVRSKTRTLFVDRTGPSMEITKINNSALADNLATLDTTPTIFGKLTDSLSGDKTENKVASGPKSVEVRVEKRNFLGLYDLQSLTTVNFTETYWSSTGVKITDNTQNISDKYSTFSFTPAEGLSLGTYRVTVIGKDNVNNASSATSFNLRITTLAEIPAEEKEIIEELEKEPETVVEVPIEEPQAGQNFLISIANTLGNIYWSVVSAARGTVGYIASFWQGYSNFVYDINQKSLAFIGGLFEISGRAVANSYDALAQKAPGAVSRAMLAVRYALQRSANTIAYLFRSATSAVANATSPAVTTLGNFAFRQKVKLLSIAEILFDKNPTVITGVKVAEVGKGYAVITWETNHYTKNNKVNYGESLSYGQDVLSQERARHHELRISDLKPNTEYFFEVMSQNKNYVYDAFHAFTTLEE</sequence>